<dbReference type="PROSITE" id="PS50157">
    <property type="entry name" value="ZINC_FINGER_C2H2_2"/>
    <property type="match status" value="2"/>
</dbReference>
<evidence type="ECO:0000313" key="9">
    <source>
        <dbReference type="Proteomes" id="UP000290572"/>
    </source>
</evidence>
<proteinExistence type="predicted"/>
<dbReference type="PROSITE" id="PS00028">
    <property type="entry name" value="ZINC_FINGER_C2H2_1"/>
    <property type="match status" value="2"/>
</dbReference>
<evidence type="ECO:0000256" key="1">
    <source>
        <dbReference type="ARBA" id="ARBA00022723"/>
    </source>
</evidence>
<keyword evidence="9" id="KW-1185">Reference proteome</keyword>
<dbReference type="CDD" id="cd21579">
    <property type="entry name" value="KLF5_N"/>
    <property type="match status" value="1"/>
</dbReference>
<keyword evidence="1" id="KW-0479">Metal-binding</keyword>
<dbReference type="GO" id="GO:0000978">
    <property type="term" value="F:RNA polymerase II cis-regulatory region sequence-specific DNA binding"/>
    <property type="evidence" value="ECO:0007669"/>
    <property type="project" value="TreeGrafter"/>
</dbReference>
<protein>
    <submittedName>
        <fullName evidence="8">Krueppel-like factor 5</fullName>
    </submittedName>
</protein>
<name>A0A498L465_LABRO</name>
<dbReference type="STRING" id="84645.A0A498L465"/>
<dbReference type="AlphaFoldDB" id="A0A498L465"/>
<feature type="domain" description="C2H2-type" evidence="7">
    <location>
        <begin position="280"/>
        <end position="309"/>
    </location>
</feature>
<evidence type="ECO:0000256" key="3">
    <source>
        <dbReference type="ARBA" id="ARBA00022771"/>
    </source>
</evidence>
<evidence type="ECO:0000259" key="7">
    <source>
        <dbReference type="PROSITE" id="PS50157"/>
    </source>
</evidence>
<accession>A0A498L465</accession>
<evidence type="ECO:0000256" key="6">
    <source>
        <dbReference type="SAM" id="MobiDB-lite"/>
    </source>
</evidence>
<dbReference type="PANTHER" id="PTHR23235:SF120">
    <property type="entry name" value="KRUPPEL-LIKE FACTOR 15"/>
    <property type="match status" value="1"/>
</dbReference>
<evidence type="ECO:0000256" key="5">
    <source>
        <dbReference type="PROSITE-ProRule" id="PRU00042"/>
    </source>
</evidence>
<feature type="domain" description="C2H2-type" evidence="7">
    <location>
        <begin position="310"/>
        <end position="334"/>
    </location>
</feature>
<dbReference type="FunFam" id="3.30.160.60:FF:000007">
    <property type="entry name" value="Basic krueppel-like factor 3"/>
    <property type="match status" value="1"/>
</dbReference>
<evidence type="ECO:0000256" key="4">
    <source>
        <dbReference type="ARBA" id="ARBA00022833"/>
    </source>
</evidence>
<dbReference type="InterPro" id="IPR036236">
    <property type="entry name" value="Znf_C2H2_sf"/>
</dbReference>
<dbReference type="InterPro" id="IPR013087">
    <property type="entry name" value="Znf_C2H2_type"/>
</dbReference>
<dbReference type="PANTHER" id="PTHR23235">
    <property type="entry name" value="KRUEPPEL-LIKE TRANSCRIPTION FACTOR"/>
    <property type="match status" value="1"/>
</dbReference>
<dbReference type="GO" id="GO:0000981">
    <property type="term" value="F:DNA-binding transcription factor activity, RNA polymerase II-specific"/>
    <property type="evidence" value="ECO:0007669"/>
    <property type="project" value="TreeGrafter"/>
</dbReference>
<keyword evidence="2" id="KW-0677">Repeat</keyword>
<dbReference type="Gene3D" id="3.30.160.60">
    <property type="entry name" value="Classic Zinc Finger"/>
    <property type="match status" value="2"/>
</dbReference>
<organism evidence="8 9">
    <name type="scientific">Labeo rohita</name>
    <name type="common">Indian major carp</name>
    <name type="synonym">Cyprinus rohita</name>
    <dbReference type="NCBI Taxonomy" id="84645"/>
    <lineage>
        <taxon>Eukaryota</taxon>
        <taxon>Metazoa</taxon>
        <taxon>Chordata</taxon>
        <taxon>Craniata</taxon>
        <taxon>Vertebrata</taxon>
        <taxon>Euteleostomi</taxon>
        <taxon>Actinopterygii</taxon>
        <taxon>Neopterygii</taxon>
        <taxon>Teleostei</taxon>
        <taxon>Ostariophysi</taxon>
        <taxon>Cypriniformes</taxon>
        <taxon>Cyprinidae</taxon>
        <taxon>Labeoninae</taxon>
        <taxon>Labeonini</taxon>
        <taxon>Labeo</taxon>
    </lineage>
</organism>
<dbReference type="GO" id="GO:0008270">
    <property type="term" value="F:zinc ion binding"/>
    <property type="evidence" value="ECO:0007669"/>
    <property type="project" value="UniProtKB-KW"/>
</dbReference>
<dbReference type="Pfam" id="PF00096">
    <property type="entry name" value="zf-C2H2"/>
    <property type="match status" value="2"/>
</dbReference>
<keyword evidence="3 5" id="KW-0863">Zinc-finger</keyword>
<dbReference type="Proteomes" id="UP000290572">
    <property type="component" value="Unassembled WGS sequence"/>
</dbReference>
<feature type="region of interest" description="Disordered" evidence="6">
    <location>
        <begin position="190"/>
        <end position="226"/>
    </location>
</feature>
<comment type="caution">
    <text evidence="8">The sequence shown here is derived from an EMBL/GenBank/DDBJ whole genome shotgun (WGS) entry which is preliminary data.</text>
</comment>
<gene>
    <name evidence="8" type="ORF">ROHU_034485</name>
</gene>
<evidence type="ECO:0000313" key="8">
    <source>
        <dbReference type="EMBL" id="RXN03192.1"/>
    </source>
</evidence>
<evidence type="ECO:0000256" key="2">
    <source>
        <dbReference type="ARBA" id="ARBA00022737"/>
    </source>
</evidence>
<keyword evidence="4" id="KW-0862">Zinc</keyword>
<reference evidence="8 9" key="1">
    <citation type="submission" date="2018-03" db="EMBL/GenBank/DDBJ databases">
        <title>Draft genome sequence of Rohu Carp (Labeo rohita).</title>
        <authorList>
            <person name="Das P."/>
            <person name="Kushwaha B."/>
            <person name="Joshi C.G."/>
            <person name="Kumar D."/>
            <person name="Nagpure N.S."/>
            <person name="Sahoo L."/>
            <person name="Das S.P."/>
            <person name="Bit A."/>
            <person name="Patnaik S."/>
            <person name="Meher P.K."/>
            <person name="Jayasankar P."/>
            <person name="Koringa P.G."/>
            <person name="Patel N.V."/>
            <person name="Hinsu A.T."/>
            <person name="Kumar R."/>
            <person name="Pandey M."/>
            <person name="Agarwal S."/>
            <person name="Srivastava S."/>
            <person name="Singh M."/>
            <person name="Iquebal M.A."/>
            <person name="Jaiswal S."/>
            <person name="Angadi U.B."/>
            <person name="Kumar N."/>
            <person name="Raza M."/>
            <person name="Shah T.M."/>
            <person name="Rai A."/>
            <person name="Jena J.K."/>
        </authorList>
    </citation>
    <scope>NUCLEOTIDE SEQUENCE [LARGE SCALE GENOMIC DNA]</scope>
    <source>
        <strain evidence="8">DASCIFA01</strain>
        <tissue evidence="8">Testis</tissue>
    </source>
</reference>
<dbReference type="EMBL" id="QBIY01013486">
    <property type="protein sequence ID" value="RXN03192.1"/>
    <property type="molecule type" value="Genomic_DNA"/>
</dbReference>
<sequence>MARNAAAKEIKRDMDGYLPPQFHTLSDHKKFCQENSLTMDQGTPYSINMNVFLPDVTYLRTGMCRPVRSAAPQIKTEPLHSSFNYSSCHGSVAPTMTHPEYTNLYSPAAETGSNVYVKQETPSLEFPDVPLFQLLNSELEPNVPGGTDSHNAACPPMPTYNAIHPQPSHIAERPLCNMSSSGYSLTAQFAQHPQKRAAYLPPSPPNSEPGSPDRRKELIQNLSPPPSYAASMASKMAGLTPGPAISVQTQAAPAQYNRRNNPDLDKRRIHHCDVPGEKPYKCSWEGCDWRFARSDELTRHFRKHTGAKPFQCAVCSRCFSRSDHLALHMKRHQN</sequence>
<dbReference type="SMART" id="SM00355">
    <property type="entry name" value="ZnF_C2H2"/>
    <property type="match status" value="2"/>
</dbReference>
<dbReference type="SUPFAM" id="SSF57667">
    <property type="entry name" value="beta-beta-alpha zinc fingers"/>
    <property type="match status" value="1"/>
</dbReference>